<dbReference type="Gene3D" id="3.30.450.20">
    <property type="entry name" value="PAS domain"/>
    <property type="match status" value="1"/>
</dbReference>
<dbReference type="InterPro" id="IPR035965">
    <property type="entry name" value="PAS-like_dom_sf"/>
</dbReference>
<dbReference type="AlphaFoldDB" id="T2KIZ8"/>
<dbReference type="InterPro" id="IPR000014">
    <property type="entry name" value="PAS"/>
</dbReference>
<gene>
    <name evidence="2" type="ORF">BN863_6740</name>
</gene>
<dbReference type="STRING" id="1347342.BN863_6740"/>
<evidence type="ECO:0000313" key="2">
    <source>
        <dbReference type="EMBL" id="CDF78386.1"/>
    </source>
</evidence>
<sequence>MNDVLVNNMDLFVKHDFFSKKLIDNIPGIFYVYKQVGQKFLLFAFNKQHEKITGFDAEEALNKEPYFFVQDKDHEAITEALEFIQIRNHVKQVYGSIVTKEGDVIPHVFEGYRFEYKSEMYFMGLGTDISDLSKAHEDLKRERLERGRKEKELLTLTLKDKQKEAVLTSISKKLDALKQNAKDKDVLKAVSKLSEEINSTFIFSEDNWQKFEFLFNNLHETFYENLLGKHPDLTKSEQNYCGLIKLKMSTEQICTTLNISKEGLKKKKYRLKQKMNLDKALRLECYIGKF</sequence>
<dbReference type="RefSeq" id="WP_038527570.1">
    <property type="nucleotide sequence ID" value="NZ_HG315671.1"/>
</dbReference>
<accession>T2KIZ8</accession>
<dbReference type="PATRIC" id="fig|1347342.6.peg.678"/>
<dbReference type="eggNOG" id="COG2202">
    <property type="taxonomic scope" value="Bacteria"/>
</dbReference>
<dbReference type="SUPFAM" id="SSF55785">
    <property type="entry name" value="PYP-like sensor domain (PAS domain)"/>
    <property type="match status" value="1"/>
</dbReference>
<dbReference type="CDD" id="cd00130">
    <property type="entry name" value="PAS"/>
    <property type="match status" value="1"/>
</dbReference>
<protein>
    <recommendedName>
        <fullName evidence="1">PAS domain-containing protein</fullName>
    </recommendedName>
</protein>
<dbReference type="PROSITE" id="PS50112">
    <property type="entry name" value="PAS"/>
    <property type="match status" value="1"/>
</dbReference>
<dbReference type="InterPro" id="IPR016032">
    <property type="entry name" value="Sig_transdc_resp-reg_C-effctor"/>
</dbReference>
<dbReference type="OrthoDB" id="9813903at2"/>
<proteinExistence type="predicted"/>
<dbReference type="GO" id="GO:0006355">
    <property type="term" value="P:regulation of DNA-templated transcription"/>
    <property type="evidence" value="ECO:0007669"/>
    <property type="project" value="InterPro"/>
</dbReference>
<dbReference type="EMBL" id="HG315671">
    <property type="protein sequence ID" value="CDF78386.1"/>
    <property type="molecule type" value="Genomic_DNA"/>
</dbReference>
<dbReference type="SUPFAM" id="SSF46894">
    <property type="entry name" value="C-terminal effector domain of the bipartite response regulators"/>
    <property type="match status" value="1"/>
</dbReference>
<dbReference type="eggNOG" id="COG2197">
    <property type="taxonomic scope" value="Bacteria"/>
</dbReference>
<dbReference type="HOGENOM" id="CLU_958946_0_0_10"/>
<keyword evidence="3" id="KW-1185">Reference proteome</keyword>
<reference evidence="2 3" key="1">
    <citation type="journal article" date="2013" name="Appl. Environ. Microbiol.">
        <title>The genome of the alga-associated marine flavobacterium Formosa agariphila KMM 3901T reveals a broad potential for degradation of algal polysaccharides.</title>
        <authorList>
            <person name="Mann A.J."/>
            <person name="Hahnke R.L."/>
            <person name="Huang S."/>
            <person name="Werner J."/>
            <person name="Xing P."/>
            <person name="Barbeyron T."/>
            <person name="Huettel B."/>
            <person name="Stueber K."/>
            <person name="Reinhardt R."/>
            <person name="Harder J."/>
            <person name="Gloeckner F.O."/>
            <person name="Amann R.I."/>
            <person name="Teeling H."/>
        </authorList>
    </citation>
    <scope>NUCLEOTIDE SEQUENCE [LARGE SCALE GENOMIC DNA]</scope>
    <source>
        <strain evidence="3">DSM 15362 / KCTC 12365 / LMG 23005 / KMM 3901</strain>
    </source>
</reference>
<dbReference type="NCBIfam" id="TIGR00229">
    <property type="entry name" value="sensory_box"/>
    <property type="match status" value="1"/>
</dbReference>
<dbReference type="GO" id="GO:0003677">
    <property type="term" value="F:DNA binding"/>
    <property type="evidence" value="ECO:0007669"/>
    <property type="project" value="InterPro"/>
</dbReference>
<evidence type="ECO:0000259" key="1">
    <source>
        <dbReference type="PROSITE" id="PS50112"/>
    </source>
</evidence>
<feature type="domain" description="PAS" evidence="1">
    <location>
        <begin position="20"/>
        <end position="82"/>
    </location>
</feature>
<evidence type="ECO:0000313" key="3">
    <source>
        <dbReference type="Proteomes" id="UP000016160"/>
    </source>
</evidence>
<name>T2KIZ8_FORAG</name>
<dbReference type="Proteomes" id="UP000016160">
    <property type="component" value="Chromosome"/>
</dbReference>
<organism evidence="2 3">
    <name type="scientific">Formosa agariphila (strain DSM 15362 / KCTC 12365 / LMG 23005 / KMM 3901 / M-2Alg 35-1)</name>
    <dbReference type="NCBI Taxonomy" id="1347342"/>
    <lineage>
        <taxon>Bacteria</taxon>
        <taxon>Pseudomonadati</taxon>
        <taxon>Bacteroidota</taxon>
        <taxon>Flavobacteriia</taxon>
        <taxon>Flavobacteriales</taxon>
        <taxon>Flavobacteriaceae</taxon>
        <taxon>Formosa</taxon>
    </lineage>
</organism>